<protein>
    <submittedName>
        <fullName evidence="2">Helix-turn-helix transcriptional regulator</fullName>
    </submittedName>
</protein>
<dbReference type="SUPFAM" id="SSF47413">
    <property type="entry name" value="lambda repressor-like DNA-binding domains"/>
    <property type="match status" value="1"/>
</dbReference>
<dbReference type="RefSeq" id="WP_303709410.1">
    <property type="nucleotide sequence ID" value="NZ_CP146240.1"/>
</dbReference>
<dbReference type="Gene3D" id="1.10.260.40">
    <property type="entry name" value="lambda repressor-like DNA-binding domains"/>
    <property type="match status" value="1"/>
</dbReference>
<dbReference type="InterPro" id="IPR001387">
    <property type="entry name" value="Cro/C1-type_HTH"/>
</dbReference>
<accession>A0ABZ2HSL0</accession>
<dbReference type="Proteomes" id="UP001377573">
    <property type="component" value="Chromosome"/>
</dbReference>
<organism evidence="2 3">
    <name type="scientific">Microbacterium paraoxydans</name>
    <dbReference type="NCBI Taxonomy" id="199592"/>
    <lineage>
        <taxon>Bacteria</taxon>
        <taxon>Bacillati</taxon>
        <taxon>Actinomycetota</taxon>
        <taxon>Actinomycetes</taxon>
        <taxon>Micrococcales</taxon>
        <taxon>Microbacteriaceae</taxon>
        <taxon>Microbacterium</taxon>
    </lineage>
</organism>
<name>A0ABZ2HSL0_9MICO</name>
<dbReference type="SMART" id="SM00530">
    <property type="entry name" value="HTH_XRE"/>
    <property type="match status" value="1"/>
</dbReference>
<evidence type="ECO:0000259" key="1">
    <source>
        <dbReference type="PROSITE" id="PS50943"/>
    </source>
</evidence>
<dbReference type="EMBL" id="CP146240">
    <property type="protein sequence ID" value="WWS84885.1"/>
    <property type="molecule type" value="Genomic_DNA"/>
</dbReference>
<reference evidence="2 3" key="1">
    <citation type="submission" date="2024-02" db="EMBL/GenBank/DDBJ databases">
        <authorList>
            <person name="Alasadi S."/>
            <person name="Hussein S.A."/>
        </authorList>
    </citation>
    <scope>NUCLEOTIDE SEQUENCE [LARGE SCALE GENOMIC DNA]</scope>
    <source>
        <strain evidence="2 3">GJ_SRA_44_2022</strain>
    </source>
</reference>
<evidence type="ECO:0000313" key="2">
    <source>
        <dbReference type="EMBL" id="WWS84885.1"/>
    </source>
</evidence>
<dbReference type="InterPro" id="IPR010982">
    <property type="entry name" value="Lambda_DNA-bd_dom_sf"/>
</dbReference>
<dbReference type="PROSITE" id="PS50943">
    <property type="entry name" value="HTH_CROC1"/>
    <property type="match status" value="1"/>
</dbReference>
<evidence type="ECO:0000313" key="3">
    <source>
        <dbReference type="Proteomes" id="UP001377573"/>
    </source>
</evidence>
<feature type="domain" description="HTH cro/C1-type" evidence="1">
    <location>
        <begin position="13"/>
        <end position="67"/>
    </location>
</feature>
<proteinExistence type="predicted"/>
<sequence length="72" mass="7544">MGTELRHLMASAVEAARLHAGVSFIELSEQTGIAPAALADLLEERADFTMEDVAGIAAVLDVPVTRLLPCAP</sequence>
<gene>
    <name evidence="2" type="ORF">V8Z62_01275</name>
</gene>
<keyword evidence="3" id="KW-1185">Reference proteome</keyword>
<dbReference type="CDD" id="cd00093">
    <property type="entry name" value="HTH_XRE"/>
    <property type="match status" value="1"/>
</dbReference>